<evidence type="ECO:0000256" key="1">
    <source>
        <dbReference type="ARBA" id="ARBA00001164"/>
    </source>
</evidence>
<comment type="catalytic activity">
    <reaction evidence="1 9">
        <text>N-(5-phospho-beta-D-ribosyl)anthranilate = 1-(2-carboxyphenylamino)-1-deoxy-D-ribulose 5-phosphate</text>
        <dbReference type="Rhea" id="RHEA:21540"/>
        <dbReference type="ChEBI" id="CHEBI:18277"/>
        <dbReference type="ChEBI" id="CHEBI:58613"/>
        <dbReference type="EC" id="5.3.1.24"/>
    </reaction>
</comment>
<dbReference type="UniPathway" id="UPA00035">
    <property type="reaction ID" value="UER00042"/>
</dbReference>
<dbReference type="InterPro" id="IPR044643">
    <property type="entry name" value="TrpF_fam"/>
</dbReference>
<evidence type="ECO:0000259" key="10">
    <source>
        <dbReference type="Pfam" id="PF00697"/>
    </source>
</evidence>
<dbReference type="HAMAP" id="MF_00135">
    <property type="entry name" value="PRAI"/>
    <property type="match status" value="1"/>
</dbReference>
<organism evidence="11 12">
    <name type="scientific">Leptospirillum ferrodiazotrophum</name>
    <dbReference type="NCBI Taxonomy" id="412449"/>
    <lineage>
        <taxon>Bacteria</taxon>
        <taxon>Pseudomonadati</taxon>
        <taxon>Nitrospirota</taxon>
        <taxon>Nitrospiria</taxon>
        <taxon>Nitrospirales</taxon>
        <taxon>Nitrospiraceae</taxon>
        <taxon>Leptospirillum</taxon>
    </lineage>
</organism>
<sequence length="219" mass="23884">MGLWIKICGITRPEDAIAVERSGADALGLIFSSRSSRTVSPERAALIVAPLSEHLEKVAVFTEPDWDRIEEVVERLGIDLIQWHGGPLSRDEDAKLGSFGVPWMHAIRWDGRSPLETPHTALRLLVEGRSAKGWGGTGEGWSYGALREVEWPLPVVLSGGLSPEGVAIALNSICSPGNPDGRRLFGVDVSSGVESRPGVKDEIRMNTFVKNVREWEALL</sequence>
<feature type="domain" description="N-(5'phosphoribosyl) anthranilate isomerase (PRAI)" evidence="10">
    <location>
        <begin position="5"/>
        <end position="211"/>
    </location>
</feature>
<name>C6HY55_9BACT</name>
<dbReference type="InterPro" id="IPR001240">
    <property type="entry name" value="PRAI_dom"/>
</dbReference>
<evidence type="ECO:0000256" key="2">
    <source>
        <dbReference type="ARBA" id="ARBA00004664"/>
    </source>
</evidence>
<keyword evidence="5 9" id="KW-0028">Amino-acid biosynthesis</keyword>
<evidence type="ECO:0000256" key="5">
    <source>
        <dbReference type="ARBA" id="ARBA00022605"/>
    </source>
</evidence>
<keyword evidence="12" id="KW-1185">Reference proteome</keyword>
<evidence type="ECO:0000256" key="8">
    <source>
        <dbReference type="ARBA" id="ARBA00023235"/>
    </source>
</evidence>
<dbReference type="InterPro" id="IPR011060">
    <property type="entry name" value="RibuloseP-bd_barrel"/>
</dbReference>
<keyword evidence="7 9" id="KW-0057">Aromatic amino acid biosynthesis</keyword>
<dbReference type="EMBL" id="GG693877">
    <property type="protein sequence ID" value="EES52406.1"/>
    <property type="molecule type" value="Genomic_DNA"/>
</dbReference>
<protein>
    <recommendedName>
        <fullName evidence="4 9">N-(5'-phosphoribosyl)anthranilate isomerase</fullName>
        <shortName evidence="9">PRAI</shortName>
        <ecNumber evidence="3 9">5.3.1.24</ecNumber>
    </recommendedName>
</protein>
<dbReference type="InterPro" id="IPR013785">
    <property type="entry name" value="Aldolase_TIM"/>
</dbReference>
<comment type="pathway">
    <text evidence="2 9">Amino-acid biosynthesis; L-tryptophan biosynthesis; L-tryptophan from chorismate: step 3/5.</text>
</comment>
<dbReference type="Pfam" id="PF00697">
    <property type="entry name" value="PRAI"/>
    <property type="match status" value="1"/>
</dbReference>
<accession>C6HY55</accession>
<evidence type="ECO:0000256" key="7">
    <source>
        <dbReference type="ARBA" id="ARBA00023141"/>
    </source>
</evidence>
<evidence type="ECO:0000256" key="3">
    <source>
        <dbReference type="ARBA" id="ARBA00012572"/>
    </source>
</evidence>
<dbReference type="Gene3D" id="3.20.20.70">
    <property type="entry name" value="Aldolase class I"/>
    <property type="match status" value="1"/>
</dbReference>
<dbReference type="PANTHER" id="PTHR42894:SF1">
    <property type="entry name" value="N-(5'-PHOSPHORIBOSYL)ANTHRANILATE ISOMERASE"/>
    <property type="match status" value="1"/>
</dbReference>
<comment type="similarity">
    <text evidence="9">Belongs to the TrpF family.</text>
</comment>
<dbReference type="GO" id="GO:0004640">
    <property type="term" value="F:phosphoribosylanthranilate isomerase activity"/>
    <property type="evidence" value="ECO:0007669"/>
    <property type="project" value="UniProtKB-UniRule"/>
</dbReference>
<dbReference type="Proteomes" id="UP000009374">
    <property type="component" value="Unassembled WGS sequence"/>
</dbReference>
<keyword evidence="6 9" id="KW-0822">Tryptophan biosynthesis</keyword>
<evidence type="ECO:0000256" key="9">
    <source>
        <dbReference type="HAMAP-Rule" id="MF_00135"/>
    </source>
</evidence>
<dbReference type="EC" id="5.3.1.24" evidence="3 9"/>
<gene>
    <name evidence="9" type="primary">trpF</name>
    <name evidence="11" type="ORF">UBAL3_94170013</name>
</gene>
<reference evidence="11 12" key="1">
    <citation type="journal article" date="2009" name="Appl. Environ. Microbiol.">
        <title>Community genomic and proteomic analyses of chemoautotrophic iron-oxidizing "Leptospirillum rubarum" (Group II) and "Leptospirillum ferrodiazotrophum" (Group III) bacteria in acid mine drainage biofilms.</title>
        <authorList>
            <person name="Goltsman D.S."/>
            <person name="Denef V.J."/>
            <person name="Singer S.W."/>
            <person name="VerBerkmoes N.C."/>
            <person name="Lefsrud M."/>
            <person name="Mueller R.S."/>
            <person name="Dick G.J."/>
            <person name="Sun C.L."/>
            <person name="Wheeler K.E."/>
            <person name="Zemla A."/>
            <person name="Baker B.J."/>
            <person name="Hauser L."/>
            <person name="Land M."/>
            <person name="Shah M.B."/>
            <person name="Thelen M.P."/>
            <person name="Hettich R.L."/>
            <person name="Banfield J.F."/>
        </authorList>
    </citation>
    <scope>NUCLEOTIDE SEQUENCE [LARGE SCALE GENOMIC DNA]</scope>
</reference>
<evidence type="ECO:0000313" key="11">
    <source>
        <dbReference type="EMBL" id="EES52406.1"/>
    </source>
</evidence>
<dbReference type="CDD" id="cd00405">
    <property type="entry name" value="PRAI"/>
    <property type="match status" value="1"/>
</dbReference>
<keyword evidence="8 9" id="KW-0413">Isomerase</keyword>
<dbReference type="AlphaFoldDB" id="C6HY55"/>
<dbReference type="PANTHER" id="PTHR42894">
    <property type="entry name" value="N-(5'-PHOSPHORIBOSYL)ANTHRANILATE ISOMERASE"/>
    <property type="match status" value="1"/>
</dbReference>
<evidence type="ECO:0000256" key="4">
    <source>
        <dbReference type="ARBA" id="ARBA00022272"/>
    </source>
</evidence>
<proteinExistence type="inferred from homology"/>
<dbReference type="GO" id="GO:0000162">
    <property type="term" value="P:L-tryptophan biosynthetic process"/>
    <property type="evidence" value="ECO:0007669"/>
    <property type="project" value="UniProtKB-UniRule"/>
</dbReference>
<evidence type="ECO:0000256" key="6">
    <source>
        <dbReference type="ARBA" id="ARBA00022822"/>
    </source>
</evidence>
<evidence type="ECO:0000313" key="12">
    <source>
        <dbReference type="Proteomes" id="UP000009374"/>
    </source>
</evidence>
<dbReference type="SUPFAM" id="SSF51366">
    <property type="entry name" value="Ribulose-phoshate binding barrel"/>
    <property type="match status" value="1"/>
</dbReference>